<sequence length="103" mass="11814">MLKADIEAFVNTQQVRATEDGEALLSRDDALNLLKIILQSESPRPAYVDIYSENADGKLHFEEDLTMRDFLEESLSSKQYWENILNYLGETDPESYVSLCDFS</sequence>
<keyword evidence="2" id="KW-1185">Reference proteome</keyword>
<accession>A0ABP9W931</accession>
<proteinExistence type="predicted"/>
<dbReference type="EMBL" id="BAABRP010000010">
    <property type="protein sequence ID" value="GAA5513853.1"/>
    <property type="molecule type" value="Genomic_DNA"/>
</dbReference>
<dbReference type="Proteomes" id="UP001401887">
    <property type="component" value="Unassembled WGS sequence"/>
</dbReference>
<organism evidence="1 2">
    <name type="scientific">Deinococcus carri</name>
    <dbReference type="NCBI Taxonomy" id="1211323"/>
    <lineage>
        <taxon>Bacteria</taxon>
        <taxon>Thermotogati</taxon>
        <taxon>Deinococcota</taxon>
        <taxon>Deinococci</taxon>
        <taxon>Deinococcales</taxon>
        <taxon>Deinococcaceae</taxon>
        <taxon>Deinococcus</taxon>
    </lineage>
</organism>
<reference evidence="1 2" key="1">
    <citation type="submission" date="2024-02" db="EMBL/GenBank/DDBJ databases">
        <title>Deinococcus carri NBRC 110142.</title>
        <authorList>
            <person name="Ichikawa N."/>
            <person name="Katano-Makiyama Y."/>
            <person name="Hidaka K."/>
        </authorList>
    </citation>
    <scope>NUCLEOTIDE SEQUENCE [LARGE SCALE GENOMIC DNA]</scope>
    <source>
        <strain evidence="1 2">NBRC 110142</strain>
    </source>
</reference>
<name>A0ABP9W931_9DEIO</name>
<comment type="caution">
    <text evidence="1">The sequence shown here is derived from an EMBL/GenBank/DDBJ whole genome shotgun (WGS) entry which is preliminary data.</text>
</comment>
<dbReference type="RefSeq" id="WP_345465835.1">
    <property type="nucleotide sequence ID" value="NZ_BAABRP010000010.1"/>
</dbReference>
<gene>
    <name evidence="1" type="ORF">Dcar01_02601</name>
</gene>
<evidence type="ECO:0000313" key="2">
    <source>
        <dbReference type="Proteomes" id="UP001401887"/>
    </source>
</evidence>
<protein>
    <submittedName>
        <fullName evidence="1">Uncharacterized protein</fullName>
    </submittedName>
</protein>
<evidence type="ECO:0000313" key="1">
    <source>
        <dbReference type="EMBL" id="GAA5513853.1"/>
    </source>
</evidence>